<evidence type="ECO:0000256" key="1">
    <source>
        <dbReference type="ARBA" id="ARBA00001946"/>
    </source>
</evidence>
<proteinExistence type="predicted"/>
<dbReference type="GO" id="GO:0052621">
    <property type="term" value="F:diguanylate cyclase activity"/>
    <property type="evidence" value="ECO:0007669"/>
    <property type="project" value="UniProtKB-EC"/>
</dbReference>
<accession>U2EJN3</accession>
<dbReference type="Pfam" id="PF13426">
    <property type="entry name" value="PAS_9"/>
    <property type="match status" value="1"/>
</dbReference>
<dbReference type="AlphaFoldDB" id="U2EJN3"/>
<organism evidence="7 8">
    <name type="scientific">Salinisphaera shabanensis E1L3A</name>
    <dbReference type="NCBI Taxonomy" id="1033802"/>
    <lineage>
        <taxon>Bacteria</taxon>
        <taxon>Pseudomonadati</taxon>
        <taxon>Pseudomonadota</taxon>
        <taxon>Gammaproteobacteria</taxon>
        <taxon>Salinisphaerales</taxon>
        <taxon>Salinisphaeraceae</taxon>
        <taxon>Salinisphaera</taxon>
    </lineage>
</organism>
<feature type="domain" description="PAS" evidence="4">
    <location>
        <begin position="3"/>
        <end position="75"/>
    </location>
</feature>
<dbReference type="GO" id="GO:0005886">
    <property type="term" value="C:plasma membrane"/>
    <property type="evidence" value="ECO:0007669"/>
    <property type="project" value="TreeGrafter"/>
</dbReference>
<dbReference type="InterPro" id="IPR000700">
    <property type="entry name" value="PAS-assoc_C"/>
</dbReference>
<dbReference type="Pfam" id="PF00990">
    <property type="entry name" value="GGDEF"/>
    <property type="match status" value="1"/>
</dbReference>
<dbReference type="InterPro" id="IPR000160">
    <property type="entry name" value="GGDEF_dom"/>
</dbReference>
<dbReference type="SMART" id="SM00091">
    <property type="entry name" value="PAS"/>
    <property type="match status" value="1"/>
</dbReference>
<dbReference type="PROSITE" id="PS50113">
    <property type="entry name" value="PAC"/>
    <property type="match status" value="1"/>
</dbReference>
<dbReference type="CDD" id="cd01949">
    <property type="entry name" value="GGDEF"/>
    <property type="match status" value="1"/>
</dbReference>
<dbReference type="NCBIfam" id="TIGR00254">
    <property type="entry name" value="GGDEF"/>
    <property type="match status" value="1"/>
</dbReference>
<keyword evidence="7" id="KW-0808">Transferase</keyword>
<dbReference type="GO" id="GO:0043709">
    <property type="term" value="P:cell adhesion involved in single-species biofilm formation"/>
    <property type="evidence" value="ECO:0007669"/>
    <property type="project" value="TreeGrafter"/>
</dbReference>
<dbReference type="Proteomes" id="UP000006242">
    <property type="component" value="Unassembled WGS sequence"/>
</dbReference>
<dbReference type="SUPFAM" id="SSF55073">
    <property type="entry name" value="Nucleotide cyclase"/>
    <property type="match status" value="1"/>
</dbReference>
<evidence type="ECO:0000256" key="3">
    <source>
        <dbReference type="ARBA" id="ARBA00034247"/>
    </source>
</evidence>
<dbReference type="CDD" id="cd00130">
    <property type="entry name" value="PAS"/>
    <property type="match status" value="1"/>
</dbReference>
<dbReference type="PANTHER" id="PTHR45138:SF9">
    <property type="entry name" value="DIGUANYLATE CYCLASE DGCM-RELATED"/>
    <property type="match status" value="1"/>
</dbReference>
<dbReference type="PROSITE" id="PS50887">
    <property type="entry name" value="GGDEF"/>
    <property type="match status" value="1"/>
</dbReference>
<dbReference type="EMBL" id="AFNV02000021">
    <property type="protein sequence ID" value="ERJ18220.1"/>
    <property type="molecule type" value="Genomic_DNA"/>
</dbReference>
<dbReference type="Gene3D" id="3.30.450.20">
    <property type="entry name" value="PAS domain"/>
    <property type="match status" value="1"/>
</dbReference>
<dbReference type="STRING" id="1033802.SSPSH_002832"/>
<dbReference type="RefSeq" id="WP_006915464.1">
    <property type="nucleotide sequence ID" value="NZ_AFNV02000021.1"/>
</dbReference>
<feature type="domain" description="PAC" evidence="5">
    <location>
        <begin position="77"/>
        <end position="131"/>
    </location>
</feature>
<dbReference type="InterPro" id="IPR001610">
    <property type="entry name" value="PAC"/>
</dbReference>
<keyword evidence="8" id="KW-1185">Reference proteome</keyword>
<dbReference type="InterPro" id="IPR035965">
    <property type="entry name" value="PAS-like_dom_sf"/>
</dbReference>
<feature type="domain" description="GGDEF" evidence="6">
    <location>
        <begin position="177"/>
        <end position="313"/>
    </location>
</feature>
<dbReference type="InterPro" id="IPR043128">
    <property type="entry name" value="Rev_trsase/Diguanyl_cyclase"/>
</dbReference>
<comment type="cofactor">
    <cofactor evidence="1">
        <name>Mg(2+)</name>
        <dbReference type="ChEBI" id="CHEBI:18420"/>
    </cofactor>
</comment>
<evidence type="ECO:0000313" key="8">
    <source>
        <dbReference type="Proteomes" id="UP000006242"/>
    </source>
</evidence>
<dbReference type="GO" id="GO:1902201">
    <property type="term" value="P:negative regulation of bacterial-type flagellum-dependent cell motility"/>
    <property type="evidence" value="ECO:0007669"/>
    <property type="project" value="TreeGrafter"/>
</dbReference>
<evidence type="ECO:0000256" key="2">
    <source>
        <dbReference type="ARBA" id="ARBA00012528"/>
    </source>
</evidence>
<name>U2EJN3_9GAMM</name>
<dbReference type="FunFam" id="3.30.70.270:FF:000001">
    <property type="entry name" value="Diguanylate cyclase domain protein"/>
    <property type="match status" value="1"/>
</dbReference>
<dbReference type="NCBIfam" id="TIGR00229">
    <property type="entry name" value="sensory_box"/>
    <property type="match status" value="1"/>
</dbReference>
<evidence type="ECO:0000259" key="6">
    <source>
        <dbReference type="PROSITE" id="PS50887"/>
    </source>
</evidence>
<keyword evidence="7" id="KW-0548">Nucleotidyltransferase</keyword>
<evidence type="ECO:0000259" key="4">
    <source>
        <dbReference type="PROSITE" id="PS50112"/>
    </source>
</evidence>
<dbReference type="Gene3D" id="3.30.70.270">
    <property type="match status" value="1"/>
</dbReference>
<dbReference type="InterPro" id="IPR029787">
    <property type="entry name" value="Nucleotide_cyclase"/>
</dbReference>
<dbReference type="EC" id="2.7.7.65" evidence="2"/>
<gene>
    <name evidence="7" type="primary">wspR</name>
    <name evidence="7" type="ORF">SSPSH_002832</name>
</gene>
<dbReference type="SUPFAM" id="SSF55785">
    <property type="entry name" value="PYP-like sensor domain (PAS domain)"/>
    <property type="match status" value="1"/>
</dbReference>
<evidence type="ECO:0000313" key="7">
    <source>
        <dbReference type="EMBL" id="ERJ18220.1"/>
    </source>
</evidence>
<dbReference type="PANTHER" id="PTHR45138">
    <property type="entry name" value="REGULATORY COMPONENTS OF SENSORY TRANSDUCTION SYSTEM"/>
    <property type="match status" value="1"/>
</dbReference>
<protein>
    <recommendedName>
        <fullName evidence="2">diguanylate cyclase</fullName>
        <ecNumber evidence="2">2.7.7.65</ecNumber>
    </recommendedName>
</protein>
<dbReference type="InterPro" id="IPR000014">
    <property type="entry name" value="PAS"/>
</dbReference>
<reference evidence="7 8" key="2">
    <citation type="journal article" date="2013" name="PLoS ONE">
        <title>INDIGO - INtegrated Data Warehouse of MIcrobial GenOmes with Examples from the Red Sea Extremophiles.</title>
        <authorList>
            <person name="Alam I."/>
            <person name="Antunes A."/>
            <person name="Kamau A.A."/>
            <person name="Ba Alawi W."/>
            <person name="Kalkatawi M."/>
            <person name="Stingl U."/>
            <person name="Bajic V.B."/>
        </authorList>
    </citation>
    <scope>NUCLEOTIDE SEQUENCE [LARGE SCALE GENOMIC DNA]</scope>
    <source>
        <strain evidence="7 8">E1L3A</strain>
    </source>
</reference>
<dbReference type="SMART" id="SM00086">
    <property type="entry name" value="PAC"/>
    <property type="match status" value="1"/>
</dbReference>
<dbReference type="SMART" id="SM00267">
    <property type="entry name" value="GGDEF"/>
    <property type="match status" value="1"/>
</dbReference>
<dbReference type="eggNOG" id="COG3706">
    <property type="taxonomic scope" value="Bacteria"/>
</dbReference>
<evidence type="ECO:0000259" key="5">
    <source>
        <dbReference type="PROSITE" id="PS50113"/>
    </source>
</evidence>
<comment type="catalytic activity">
    <reaction evidence="3">
        <text>2 GTP = 3',3'-c-di-GMP + 2 diphosphate</text>
        <dbReference type="Rhea" id="RHEA:24898"/>
        <dbReference type="ChEBI" id="CHEBI:33019"/>
        <dbReference type="ChEBI" id="CHEBI:37565"/>
        <dbReference type="ChEBI" id="CHEBI:58805"/>
        <dbReference type="EC" id="2.7.7.65"/>
    </reaction>
</comment>
<dbReference type="PROSITE" id="PS50112">
    <property type="entry name" value="PAS"/>
    <property type="match status" value="1"/>
</dbReference>
<comment type="caution">
    <text evidence="7">The sequence shown here is derived from an EMBL/GenBank/DDBJ whole genome shotgun (WGS) entry which is preliminary data.</text>
</comment>
<sequence length="333" mass="37724">MIDLELLQHAVMDSRDGIAIADARAEDLPLIFVNPAFERMTGYSHDEVLGRNCRFLQNGRIDPESRAEMRAALRKGQGFSKVVTNYRKDDTPFWNELSISPIHTERGAVTHFIGFQKDVTQRLLVDEELRARNRDLESAKKALEELVTLDALTGVYNRRHFDDRMESLWKISSRTGESMAIFFIDIDYFKTFNDHFGHQAGDEALIQVAQTLAESFQRGSDFLARYGGEEFVVVACGMDQEPARYFAERLCERVRELDFDNPDTESGRLTISVGYTVVTPHGGLNAQTVIERADQALFEAKKAGRDRACEATGSTHGWAPARRSYEVSRRSNS</sequence>
<reference evidence="7 8" key="1">
    <citation type="journal article" date="2011" name="J. Bacteriol.">
        <title>Genome sequence of Salinisphaera shabanensis, a gammaproteobacterium from the harsh, variable environment of the brine-seawater interface of the Shaban Deep in the Red Sea.</title>
        <authorList>
            <person name="Antunes A."/>
            <person name="Alam I."/>
            <person name="Bajic V.B."/>
            <person name="Stingl U."/>
        </authorList>
    </citation>
    <scope>NUCLEOTIDE SEQUENCE [LARGE SCALE GENOMIC DNA]</scope>
    <source>
        <strain evidence="7 8">E1L3A</strain>
    </source>
</reference>
<dbReference type="InterPro" id="IPR050469">
    <property type="entry name" value="Diguanylate_Cyclase"/>
</dbReference>